<evidence type="ECO:0000313" key="2">
    <source>
        <dbReference type="EMBL" id="KYP33350.1"/>
    </source>
</evidence>
<organism evidence="2 3">
    <name type="scientific">Cajanus cajan</name>
    <name type="common">Pigeon pea</name>
    <name type="synonym">Cajanus indicus</name>
    <dbReference type="NCBI Taxonomy" id="3821"/>
    <lineage>
        <taxon>Eukaryota</taxon>
        <taxon>Viridiplantae</taxon>
        <taxon>Streptophyta</taxon>
        <taxon>Embryophyta</taxon>
        <taxon>Tracheophyta</taxon>
        <taxon>Spermatophyta</taxon>
        <taxon>Magnoliopsida</taxon>
        <taxon>eudicotyledons</taxon>
        <taxon>Gunneridae</taxon>
        <taxon>Pentapetalae</taxon>
        <taxon>rosids</taxon>
        <taxon>fabids</taxon>
        <taxon>Fabales</taxon>
        <taxon>Fabaceae</taxon>
        <taxon>Papilionoideae</taxon>
        <taxon>50 kb inversion clade</taxon>
        <taxon>NPAAA clade</taxon>
        <taxon>indigoferoid/millettioid clade</taxon>
        <taxon>Phaseoleae</taxon>
        <taxon>Cajanus</taxon>
    </lineage>
</organism>
<evidence type="ECO:0000313" key="3">
    <source>
        <dbReference type="Proteomes" id="UP000075243"/>
    </source>
</evidence>
<reference evidence="2" key="1">
    <citation type="journal article" date="2012" name="Nat. Biotechnol.">
        <title>Draft genome sequence of pigeonpea (Cajanus cajan), an orphan legume crop of resource-poor farmers.</title>
        <authorList>
            <person name="Varshney R.K."/>
            <person name="Chen W."/>
            <person name="Li Y."/>
            <person name="Bharti A.K."/>
            <person name="Saxena R.K."/>
            <person name="Schlueter J.A."/>
            <person name="Donoghue M.T."/>
            <person name="Azam S."/>
            <person name="Fan G."/>
            <person name="Whaley A.M."/>
            <person name="Farmer A.D."/>
            <person name="Sheridan J."/>
            <person name="Iwata A."/>
            <person name="Tuteja R."/>
            <person name="Penmetsa R.V."/>
            <person name="Wu W."/>
            <person name="Upadhyaya H.D."/>
            <person name="Yang S.P."/>
            <person name="Shah T."/>
            <person name="Saxena K.B."/>
            <person name="Michael T."/>
            <person name="McCombie W.R."/>
            <person name="Yang B."/>
            <person name="Zhang G."/>
            <person name="Yang H."/>
            <person name="Wang J."/>
            <person name="Spillane C."/>
            <person name="Cook D.R."/>
            <person name="May G.D."/>
            <person name="Xu X."/>
            <person name="Jackson S.A."/>
        </authorList>
    </citation>
    <scope>NUCLEOTIDE SEQUENCE [LARGE SCALE GENOMIC DNA]</scope>
</reference>
<keyword evidence="3" id="KW-1185">Reference proteome</keyword>
<dbReference type="Proteomes" id="UP000075243">
    <property type="component" value="Unassembled WGS sequence"/>
</dbReference>
<dbReference type="Pfam" id="PF20167">
    <property type="entry name" value="Transposase_32"/>
    <property type="match status" value="1"/>
</dbReference>
<sequence length="317" mass="35400">MVKEFYANALRQEGIEPFTSYVRGVQVPYDARTINQFLGTALRVDEVNEYGNYSINTMDPADVEAAICMPGLGFHRNRSQQPLHVKRRDLLPVVRIWSALVHANILPCSHVSDLHWTRSILMYCIMTQRTVDLGGIICMEISGCANSAPGSALGHPSLITQLCQLAGVDVHSPPFEGPGRAIDSRYISAYCQDRAPPAVPAPEPIHATGPQEDIPMEDAAAPGPPLTLHQRFDALEGRLETYMQRQEDRMESLHRGQMCILDTFRSFSLHVAPAYQFPTMDDYHAYTSWPGDHAPFFGGVELLMLMLELELDMMICL</sequence>
<protein>
    <recommendedName>
        <fullName evidence="1">Putative plant transposon protein domain-containing protein</fullName>
    </recommendedName>
</protein>
<evidence type="ECO:0000259" key="1">
    <source>
        <dbReference type="Pfam" id="PF20167"/>
    </source>
</evidence>
<gene>
    <name evidence="2" type="ORF">KK1_045802</name>
</gene>
<proteinExistence type="predicted"/>
<name>A0A151QSV8_CAJCA</name>
<dbReference type="OMA" id="HICELAG"/>
<feature type="domain" description="Putative plant transposon protein" evidence="1">
    <location>
        <begin position="1"/>
        <end position="169"/>
    </location>
</feature>
<accession>A0A151QSV8</accession>
<dbReference type="InterPro" id="IPR046796">
    <property type="entry name" value="Transposase_32_dom"/>
</dbReference>
<dbReference type="AlphaFoldDB" id="A0A151QSV8"/>
<dbReference type="Gramene" id="C.cajan_41967.t">
    <property type="protein sequence ID" value="C.cajan_41967.t.cds1"/>
    <property type="gene ID" value="C.cajan_41967"/>
</dbReference>
<dbReference type="EMBL" id="KQ484911">
    <property type="protein sequence ID" value="KYP33350.1"/>
    <property type="molecule type" value="Genomic_DNA"/>
</dbReference>